<feature type="region of interest" description="Disordered" evidence="1">
    <location>
        <begin position="535"/>
        <end position="584"/>
    </location>
</feature>
<name>A0A484HDA6_9BACT</name>
<evidence type="ECO:0000313" key="2">
    <source>
        <dbReference type="EMBL" id="VEN73245.1"/>
    </source>
</evidence>
<gene>
    <name evidence="2" type="ORF">EPICR_140006</name>
</gene>
<sequence>MRGLIPKQRHLIQKQRIRVRTDLSGHKALALQRRISRLYRKKTLPLISDCFDAFDGDGRIHRIPSLAIDIGALDPGRLEEDFKEKVVQGLWAALEKTPGALQKTGKDADQRKRGISPRKKSRKKTGEKSGKKWVENREKYRRPGDERPVTVSRSEAVFESFRHFVNTGRLPWRSEKAWTDKHGLGALEGEMARFMESSPGPALEFFSGVAADERRFKRLASQFSDDFLEKAVGVFRISPDRALPRLQKDLERMGARVPGLGRLPAGKARLRRWRAVFGAALSKGGPGPSDPAGPERMALLCLAQEARTPWPEFLNSLDAAAEDAGIAPGRGIRKTLEAIRRREHEKKKSEEERKAPESREEKAFREKEPAPGDGPEWDPWVERPREERLRAMTGVLEESLQDFLDGTVRACERGLSHEGTFPRETGTRNEKIPAQQRRERLPKDGPRLHARAFEKKKRLFSRRLRAFGALGERVIEKITANSAGNLAEYIKKGLEKDIERLIRMAGDLAADMRPGGRRRAVEFLAAQTGRLFQNTLRETRAARQRENRRRKKSDLRAKPPLRDRRRPPGEKAPKQRRERSRTPFETGPLEEIYIENAGLALIWPFFEPFFTTLGLLSDRDFTDETARERGVLLLQRLADDSPETPEHLLPLNKVLCGMDLDEPVSARFEPDENERREIDDLIKGAILNWAALKDMSPKRLRAMFLAREGMLFKRDGLWTVRPAQKPFDILADQIPWTVNVIRLPWAPDPIYSEWKTL</sequence>
<feature type="compositionally biased region" description="Basic and acidic residues" evidence="1">
    <location>
        <begin position="338"/>
        <end position="370"/>
    </location>
</feature>
<dbReference type="EMBL" id="CAACVI010000006">
    <property type="protein sequence ID" value="VEN73245.1"/>
    <property type="molecule type" value="Genomic_DNA"/>
</dbReference>
<feature type="compositionally biased region" description="Basic residues" evidence="1">
    <location>
        <begin position="113"/>
        <end position="123"/>
    </location>
</feature>
<protein>
    <submittedName>
        <fullName evidence="2">Uncharacterized protein</fullName>
    </submittedName>
</protein>
<reference evidence="2" key="1">
    <citation type="submission" date="2019-01" db="EMBL/GenBank/DDBJ databases">
        <authorList>
            <consortium name="Genoscope - CEA"/>
            <person name="William W."/>
        </authorList>
    </citation>
    <scope>NUCLEOTIDE SEQUENCE</scope>
    <source>
        <strain evidence="2">CR-1</strain>
    </source>
</reference>
<feature type="region of interest" description="Disordered" evidence="1">
    <location>
        <begin position="416"/>
        <end position="438"/>
    </location>
</feature>
<feature type="compositionally biased region" description="Basic and acidic residues" evidence="1">
    <location>
        <begin position="554"/>
        <end position="575"/>
    </location>
</feature>
<feature type="compositionally biased region" description="Basic and acidic residues" evidence="1">
    <location>
        <begin position="124"/>
        <end position="147"/>
    </location>
</feature>
<proteinExistence type="predicted"/>
<feature type="compositionally biased region" description="Basic and acidic residues" evidence="1">
    <location>
        <begin position="425"/>
        <end position="438"/>
    </location>
</feature>
<feature type="region of interest" description="Disordered" evidence="1">
    <location>
        <begin position="101"/>
        <end position="147"/>
    </location>
</feature>
<evidence type="ECO:0000256" key="1">
    <source>
        <dbReference type="SAM" id="MobiDB-lite"/>
    </source>
</evidence>
<feature type="region of interest" description="Disordered" evidence="1">
    <location>
        <begin position="338"/>
        <end position="382"/>
    </location>
</feature>
<dbReference type="AlphaFoldDB" id="A0A484HDA6"/>
<accession>A0A484HDA6</accession>
<dbReference type="InterPro" id="IPR045538">
    <property type="entry name" value="CIS_TMP"/>
</dbReference>
<organism evidence="2">
    <name type="scientific">uncultured Desulfobacteraceae bacterium</name>
    <dbReference type="NCBI Taxonomy" id="218296"/>
    <lineage>
        <taxon>Bacteria</taxon>
        <taxon>Pseudomonadati</taxon>
        <taxon>Thermodesulfobacteriota</taxon>
        <taxon>Desulfobacteria</taxon>
        <taxon>Desulfobacterales</taxon>
        <taxon>Desulfobacteraceae</taxon>
        <taxon>environmental samples</taxon>
    </lineage>
</organism>
<dbReference type="Pfam" id="PF19268">
    <property type="entry name" value="CIS_TMP"/>
    <property type="match status" value="1"/>
</dbReference>